<accession>A0A1Q2YEN9</accession>
<keyword evidence="1" id="KW-1133">Transmembrane helix</keyword>
<comment type="caution">
    <text evidence="2">The sequence shown here is derived from an EMBL/GenBank/DDBJ whole genome shotgun (WGS) entry which is preliminary data.</text>
</comment>
<proteinExistence type="predicted"/>
<dbReference type="AlphaFoldDB" id="A0A1Q2YEN9"/>
<gene>
    <name evidence="2" type="ORF">PMKS-001494</name>
</gene>
<keyword evidence="3" id="KW-1185">Reference proteome</keyword>
<dbReference type="EMBL" id="BDGI01000055">
    <property type="protein sequence ID" value="GAV28026.1"/>
    <property type="molecule type" value="Genomic_DNA"/>
</dbReference>
<feature type="transmembrane region" description="Helical" evidence="1">
    <location>
        <begin position="34"/>
        <end position="54"/>
    </location>
</feature>
<keyword evidence="1" id="KW-0812">Transmembrane</keyword>
<evidence type="ECO:0000313" key="2">
    <source>
        <dbReference type="EMBL" id="GAV28026.1"/>
    </source>
</evidence>
<dbReference type="Proteomes" id="UP000186136">
    <property type="component" value="Unassembled WGS sequence"/>
</dbReference>
<evidence type="ECO:0000313" key="3">
    <source>
        <dbReference type="Proteomes" id="UP000186136"/>
    </source>
</evidence>
<sequence>MRPAQAPILGTWAASNLAIEDSQLTGMLTVHGTAALSLCFKFLTIYFTFLAAVVRVDQAKDGGRVCKLHQVVLSQSTNKEACAA</sequence>
<keyword evidence="1" id="KW-0472">Membrane</keyword>
<reference evidence="2 3" key="1">
    <citation type="submission" date="2016-08" db="EMBL/GenBank/DDBJ databases">
        <title>Whole genome shotgun sequence of Pichia membranifaciens KS47-1.</title>
        <authorList>
            <person name="Konishi M."/>
            <person name="Ishida M."/>
            <person name="Arakawa T."/>
            <person name="Kato Y."/>
            <person name="Horiuchi J."/>
        </authorList>
    </citation>
    <scope>NUCLEOTIDE SEQUENCE [LARGE SCALE GENOMIC DNA]</scope>
    <source>
        <strain evidence="2 3">KS47-1</strain>
    </source>
</reference>
<name>A0A1Q2YEN9_9ASCO</name>
<protein>
    <submittedName>
        <fullName evidence="2">Uncharacterized protein</fullName>
    </submittedName>
</protein>
<evidence type="ECO:0000256" key="1">
    <source>
        <dbReference type="SAM" id="Phobius"/>
    </source>
</evidence>
<organism evidence="2 3">
    <name type="scientific">Pichia membranifaciens</name>
    <dbReference type="NCBI Taxonomy" id="4926"/>
    <lineage>
        <taxon>Eukaryota</taxon>
        <taxon>Fungi</taxon>
        <taxon>Dikarya</taxon>
        <taxon>Ascomycota</taxon>
        <taxon>Saccharomycotina</taxon>
        <taxon>Pichiomycetes</taxon>
        <taxon>Pichiales</taxon>
        <taxon>Pichiaceae</taxon>
        <taxon>Pichia</taxon>
    </lineage>
</organism>